<evidence type="ECO:0000313" key="10">
    <source>
        <dbReference type="Proteomes" id="UP001152798"/>
    </source>
</evidence>
<proteinExistence type="inferred from homology"/>
<keyword evidence="3" id="KW-0812">Transmembrane</keyword>
<comment type="subcellular location">
    <subcellularLocation>
        <location evidence="1 8">Mitochondrion inner membrane</location>
        <topology evidence="1 8">Single-pass membrane protein</topology>
    </subcellularLocation>
</comment>
<dbReference type="GO" id="GO:0044284">
    <property type="term" value="C:mitochondrial crista junction"/>
    <property type="evidence" value="ECO:0007669"/>
    <property type="project" value="TreeGrafter"/>
</dbReference>
<keyword evidence="4 8" id="KW-0999">Mitochondrion inner membrane</keyword>
<dbReference type="OrthoDB" id="5948578at2759"/>
<dbReference type="Pfam" id="PF15884">
    <property type="entry name" value="QIL1"/>
    <property type="match status" value="1"/>
</dbReference>
<evidence type="ECO:0000256" key="2">
    <source>
        <dbReference type="ARBA" id="ARBA00006771"/>
    </source>
</evidence>
<dbReference type="GO" id="GO:0042407">
    <property type="term" value="P:cristae formation"/>
    <property type="evidence" value="ECO:0007669"/>
    <property type="project" value="TreeGrafter"/>
</dbReference>
<name>A0A9P0HLU3_NEZVI</name>
<dbReference type="InterPro" id="IPR026769">
    <property type="entry name" value="Mic13"/>
</dbReference>
<keyword evidence="10" id="KW-1185">Reference proteome</keyword>
<evidence type="ECO:0000256" key="6">
    <source>
        <dbReference type="ARBA" id="ARBA00023128"/>
    </source>
</evidence>
<keyword evidence="5" id="KW-1133">Transmembrane helix</keyword>
<dbReference type="AlphaFoldDB" id="A0A9P0HLU3"/>
<gene>
    <name evidence="9" type="ORF">NEZAVI_LOCUS12512</name>
</gene>
<evidence type="ECO:0000256" key="1">
    <source>
        <dbReference type="ARBA" id="ARBA00004434"/>
    </source>
</evidence>
<comment type="function">
    <text evidence="8">Component of the MICOS complex, a large protein complex of the mitochondrial inner membrane that plays crucial roles in the maintenance of crista junctions, inner membrane architecture, and formation of contact sites to the outer membrane.</text>
</comment>
<reference evidence="9" key="1">
    <citation type="submission" date="2022-01" db="EMBL/GenBank/DDBJ databases">
        <authorList>
            <person name="King R."/>
        </authorList>
    </citation>
    <scope>NUCLEOTIDE SEQUENCE</scope>
</reference>
<protein>
    <recommendedName>
        <fullName evidence="8">MICOS complex subunit MIC13</fullName>
    </recommendedName>
</protein>
<keyword evidence="6 8" id="KW-0496">Mitochondrion</keyword>
<sequence>MTGLLKVGTKFGIVGGTIYFSSKWGVWGDSSHSVKIYKDLHSLISPYVQDIPVEVPELPRITDITSSAKNYWNSGVLKSGHFLLELPGITSKFVKDNYSSLVNQINSSNDSSST</sequence>
<evidence type="ECO:0000256" key="5">
    <source>
        <dbReference type="ARBA" id="ARBA00022989"/>
    </source>
</evidence>
<dbReference type="EMBL" id="OV725081">
    <property type="protein sequence ID" value="CAH1404027.1"/>
    <property type="molecule type" value="Genomic_DNA"/>
</dbReference>
<dbReference type="GO" id="GO:0061617">
    <property type="term" value="C:MICOS complex"/>
    <property type="evidence" value="ECO:0007669"/>
    <property type="project" value="UniProtKB-UniRule"/>
</dbReference>
<evidence type="ECO:0000256" key="4">
    <source>
        <dbReference type="ARBA" id="ARBA00022792"/>
    </source>
</evidence>
<dbReference type="PANTHER" id="PTHR31816:SF3">
    <property type="entry name" value="MICOS COMPLEX SUBUNIT MIC13"/>
    <property type="match status" value="1"/>
</dbReference>
<dbReference type="Proteomes" id="UP001152798">
    <property type="component" value="Chromosome 5"/>
</dbReference>
<evidence type="ECO:0000313" key="9">
    <source>
        <dbReference type="EMBL" id="CAH1404027.1"/>
    </source>
</evidence>
<evidence type="ECO:0000256" key="3">
    <source>
        <dbReference type="ARBA" id="ARBA00022692"/>
    </source>
</evidence>
<accession>A0A9P0HLU3</accession>
<evidence type="ECO:0000256" key="7">
    <source>
        <dbReference type="ARBA" id="ARBA00023136"/>
    </source>
</evidence>
<keyword evidence="7" id="KW-0472">Membrane</keyword>
<comment type="similarity">
    <text evidence="2 8">Belongs to the MICOS complex subunit Mic13 family.</text>
</comment>
<evidence type="ECO:0000256" key="8">
    <source>
        <dbReference type="RuleBase" id="RU363009"/>
    </source>
</evidence>
<dbReference type="PANTHER" id="PTHR31816">
    <property type="entry name" value="MICOS COMPLEX SUBUNIT MIC13"/>
    <property type="match status" value="1"/>
</dbReference>
<comment type="subunit">
    <text evidence="8">Component of the mitochondrial contact site and cristae organizing system (MICOS) complex.</text>
</comment>
<organism evidence="9 10">
    <name type="scientific">Nezara viridula</name>
    <name type="common">Southern green stink bug</name>
    <name type="synonym">Cimex viridulus</name>
    <dbReference type="NCBI Taxonomy" id="85310"/>
    <lineage>
        <taxon>Eukaryota</taxon>
        <taxon>Metazoa</taxon>
        <taxon>Ecdysozoa</taxon>
        <taxon>Arthropoda</taxon>
        <taxon>Hexapoda</taxon>
        <taxon>Insecta</taxon>
        <taxon>Pterygota</taxon>
        <taxon>Neoptera</taxon>
        <taxon>Paraneoptera</taxon>
        <taxon>Hemiptera</taxon>
        <taxon>Heteroptera</taxon>
        <taxon>Panheteroptera</taxon>
        <taxon>Pentatomomorpha</taxon>
        <taxon>Pentatomoidea</taxon>
        <taxon>Pentatomidae</taxon>
        <taxon>Pentatominae</taxon>
        <taxon>Nezara</taxon>
    </lineage>
</organism>